<evidence type="ECO:0000313" key="1">
    <source>
        <dbReference type="EMBL" id="OAF68234.1"/>
    </source>
</evidence>
<dbReference type="AlphaFoldDB" id="A0A177B491"/>
<proteinExistence type="predicted"/>
<gene>
    <name evidence="1" type="ORF">A3Q56_04024</name>
</gene>
<sequence>MAFSKNELSDSRTNYQYTLKILTETQEKLLLEKSRNCAAKKGQMMVQSLDLSKGWSKHSCFVNCYDTQKKSVSSLKLKTENQRNKYIIKELKQQLESRKNDEREKININ</sequence>
<dbReference type="EMBL" id="LWCA01000487">
    <property type="protein sequence ID" value="OAF68234.1"/>
    <property type="molecule type" value="Genomic_DNA"/>
</dbReference>
<organism evidence="1 2">
    <name type="scientific">Intoshia linei</name>
    <dbReference type="NCBI Taxonomy" id="1819745"/>
    <lineage>
        <taxon>Eukaryota</taxon>
        <taxon>Metazoa</taxon>
        <taxon>Spiralia</taxon>
        <taxon>Lophotrochozoa</taxon>
        <taxon>Mesozoa</taxon>
        <taxon>Orthonectida</taxon>
        <taxon>Rhopaluridae</taxon>
        <taxon>Intoshia</taxon>
    </lineage>
</organism>
<reference evidence="1 2" key="1">
    <citation type="submission" date="2016-04" db="EMBL/GenBank/DDBJ databases">
        <title>The genome of Intoshia linei affirms orthonectids as highly simplified spiralians.</title>
        <authorList>
            <person name="Mikhailov K.V."/>
            <person name="Slusarev G.S."/>
            <person name="Nikitin M.A."/>
            <person name="Logacheva M.D."/>
            <person name="Penin A."/>
            <person name="Aleoshin V."/>
            <person name="Panchin Y.V."/>
        </authorList>
    </citation>
    <scope>NUCLEOTIDE SEQUENCE [LARGE SCALE GENOMIC DNA]</scope>
    <source>
        <strain evidence="1">Intl2013</strain>
        <tissue evidence="1">Whole animal</tissue>
    </source>
</reference>
<evidence type="ECO:0000313" key="2">
    <source>
        <dbReference type="Proteomes" id="UP000078046"/>
    </source>
</evidence>
<dbReference type="Proteomes" id="UP000078046">
    <property type="component" value="Unassembled WGS sequence"/>
</dbReference>
<comment type="caution">
    <text evidence="1">The sequence shown here is derived from an EMBL/GenBank/DDBJ whole genome shotgun (WGS) entry which is preliminary data.</text>
</comment>
<name>A0A177B491_9BILA</name>
<keyword evidence="2" id="KW-1185">Reference proteome</keyword>
<protein>
    <submittedName>
        <fullName evidence="1">Uncharacterized protein</fullName>
    </submittedName>
</protein>
<accession>A0A177B491</accession>